<name>A0A0E0EDD9_9ORYZ</name>
<protein>
    <recommendedName>
        <fullName evidence="1">KIB1-4 beta-propeller domain-containing protein</fullName>
    </recommendedName>
</protein>
<dbReference type="AlphaFoldDB" id="A0A0E0EDD9"/>
<evidence type="ECO:0000313" key="2">
    <source>
        <dbReference type="EnsemblPlants" id="OMERI07G16110.1"/>
    </source>
</evidence>
<dbReference type="STRING" id="40149.A0A0E0EDD9"/>
<keyword evidence="3" id="KW-1185">Reference proteome</keyword>
<accession>A0A0E0EDD9</accession>
<feature type="domain" description="KIB1-4 beta-propeller" evidence="1">
    <location>
        <begin position="142"/>
        <end position="410"/>
    </location>
</feature>
<dbReference type="InterPro" id="IPR005174">
    <property type="entry name" value="KIB1-4_b-propeller"/>
</dbReference>
<proteinExistence type="predicted"/>
<organism evidence="2">
    <name type="scientific">Oryza meridionalis</name>
    <dbReference type="NCBI Taxonomy" id="40149"/>
    <lineage>
        <taxon>Eukaryota</taxon>
        <taxon>Viridiplantae</taxon>
        <taxon>Streptophyta</taxon>
        <taxon>Embryophyta</taxon>
        <taxon>Tracheophyta</taxon>
        <taxon>Spermatophyta</taxon>
        <taxon>Magnoliopsida</taxon>
        <taxon>Liliopsida</taxon>
        <taxon>Poales</taxon>
        <taxon>Poaceae</taxon>
        <taxon>BOP clade</taxon>
        <taxon>Oryzoideae</taxon>
        <taxon>Oryzeae</taxon>
        <taxon>Oryzinae</taxon>
        <taxon>Oryza</taxon>
    </lineage>
</organism>
<dbReference type="Pfam" id="PF03478">
    <property type="entry name" value="Beta-prop_KIB1-4"/>
    <property type="match status" value="1"/>
</dbReference>
<evidence type="ECO:0000259" key="1">
    <source>
        <dbReference type="Pfam" id="PF03478"/>
    </source>
</evidence>
<reference evidence="2" key="2">
    <citation type="submission" date="2018-05" db="EMBL/GenBank/DDBJ databases">
        <title>OmerRS3 (Oryza meridionalis Reference Sequence Version 3).</title>
        <authorList>
            <person name="Zhang J."/>
            <person name="Kudrna D."/>
            <person name="Lee S."/>
            <person name="Talag J."/>
            <person name="Welchert J."/>
            <person name="Wing R.A."/>
        </authorList>
    </citation>
    <scope>NUCLEOTIDE SEQUENCE [LARGE SCALE GENOMIC DNA]</scope>
    <source>
        <strain evidence="2">cv. OR44</strain>
    </source>
</reference>
<reference evidence="2" key="1">
    <citation type="submission" date="2015-04" db="UniProtKB">
        <authorList>
            <consortium name="EnsemblPlants"/>
        </authorList>
    </citation>
    <scope>IDENTIFICATION</scope>
</reference>
<dbReference type="PANTHER" id="PTHR33165:SF57">
    <property type="entry name" value="OS10G0568000 PROTEIN"/>
    <property type="match status" value="1"/>
</dbReference>
<dbReference type="eggNOG" id="ENOG502S74R">
    <property type="taxonomic scope" value="Eukaryota"/>
</dbReference>
<evidence type="ECO:0000313" key="3">
    <source>
        <dbReference type="Proteomes" id="UP000008021"/>
    </source>
</evidence>
<sequence length="457" mass="50977">MHGKVNSGCRGRRVVVAGTMGWLQSLLAPLKKLWIRMHSAQRKKRGIYILYEDVKSCPCEDVQILWRDWGNLAEGPAGLIAERLLAADVADYVRFRAVCGPWRRCCASPRGGGGPVYGRFLPRRWIMIDKASPAAARRHRFLNVATGECIHTDLPELAEHDLLMVTPEGLLLLSRKDAPHGVRLLNPLTRHLTELPPFATVLTPEQRNDPHQGLRGEDFRVRGVAIADTSSSTVVAYLKSPTTLAVAKPGDERWTKVDFDHRLMLYSTVPFAGRIYYATAIGIMTLETTISSDQPPRMLTAVDTTIDPPFSFCSISDSLHLVDNGGGELILVYRTIRRVRDDYDYYDDHDEFRREYAVYRVDLDSRLLIPARSLSGRAVFIGLSRSVSISPSTFPSVTGDTVYLGFDCGEKTKISGYHVGDGSIEHSQLIKNASWFKPSTLVDCLSWCIKSNGKQLG</sequence>
<dbReference type="EnsemblPlants" id="OMERI07G16110.1">
    <property type="protein sequence ID" value="OMERI07G16110.1"/>
    <property type="gene ID" value="OMERI07G16110"/>
</dbReference>
<dbReference type="Gramene" id="OMERI07G16110.1">
    <property type="protein sequence ID" value="OMERI07G16110.1"/>
    <property type="gene ID" value="OMERI07G16110"/>
</dbReference>
<dbReference type="Proteomes" id="UP000008021">
    <property type="component" value="Chromosome 7"/>
</dbReference>
<dbReference type="HOGENOM" id="CLU_040241_2_0_1"/>
<dbReference type="PANTHER" id="PTHR33165">
    <property type="entry name" value="F-BOX DOMAIN CONTAINING PROTEIN-LIKE-RELATED"/>
    <property type="match status" value="1"/>
</dbReference>